<comment type="caution">
    <text evidence="3">The sequence shown here is derived from an EMBL/GenBank/DDBJ whole genome shotgun (WGS) entry which is preliminary data.</text>
</comment>
<keyword evidence="1" id="KW-1133">Transmembrane helix</keyword>
<evidence type="ECO:0000313" key="4">
    <source>
        <dbReference type="Proteomes" id="UP001152485"/>
    </source>
</evidence>
<feature type="transmembrane region" description="Helical" evidence="1">
    <location>
        <begin position="118"/>
        <end position="139"/>
    </location>
</feature>
<dbReference type="InterPro" id="IPR050706">
    <property type="entry name" value="Cyclic-di-GMP_PDE-like"/>
</dbReference>
<dbReference type="Proteomes" id="UP001152485">
    <property type="component" value="Unassembled WGS sequence"/>
</dbReference>
<dbReference type="InterPro" id="IPR000160">
    <property type="entry name" value="GGDEF_dom"/>
</dbReference>
<sequence>MTYQICGSRVNLFTINRLFNGKQVLLQSLTWFAALLPSLSDTTARTVPLFDVLSAGGIVTAGVMLCVVTKELLLKGLHFSLCIITLLLLFLNVPLAMFVLAIVFIIYLAYSFSFSVSWISRLVAASTCIYAAILSGYLLSQWPVNLAVIALFPIYFGLLYATINETREEQRSTSSDKELSGNDLGIPNRASLRHAYEIQRKLDPGPAMLVLIFLEGIEQVNIHLGREFGDTLLAESANRIKQQLNSATDIFPIPDGNSVSRLAHLGGLHFAFVCRLGRFEYLHEQLIDDILLSVEKPFHVGSCTLDISARASYVNCDEELGQIDSLIACAYLALDKLSNQAVCAYQQQMQISQVEQQTRLRELAKVMISEELEVYFQPAFSHPSGEIAYLELLLRWPHPKQGLLTAEYFIEDIRLAGLSLPVAHFVIERAAEIAMAIKMEGLKVPLSINIFGPEMLQKDFLSFMEHILLEHYLQDGEILLEFPASLFTNIDQQTQVCITQLRQLGVHIGIDRFGESALKLSNLFNLQVDFIKLSSALTEQPQPAGVEALLHNIVAMQHERGIKVICEGVENKVQLEFAEQLSCNAIQGHFLAQPMSCKGLIGWLHNFKAQRKD</sequence>
<feature type="transmembrane region" description="Helical" evidence="1">
    <location>
        <begin position="146"/>
        <end position="163"/>
    </location>
</feature>
<keyword evidence="1" id="KW-0472">Membrane</keyword>
<evidence type="ECO:0000256" key="1">
    <source>
        <dbReference type="SAM" id="Phobius"/>
    </source>
</evidence>
<feature type="domain" description="EAL" evidence="2">
    <location>
        <begin position="356"/>
        <end position="608"/>
    </location>
</feature>
<accession>A0ABM9GIE9</accession>
<protein>
    <recommendedName>
        <fullName evidence="2">EAL domain-containing protein</fullName>
    </recommendedName>
</protein>
<dbReference type="SMART" id="SM00052">
    <property type="entry name" value="EAL"/>
    <property type="match status" value="1"/>
</dbReference>
<dbReference type="InterPro" id="IPR043128">
    <property type="entry name" value="Rev_trsase/Diguanyl_cyclase"/>
</dbReference>
<dbReference type="EMBL" id="CAMAPD010000008">
    <property type="protein sequence ID" value="CAH9058574.1"/>
    <property type="molecule type" value="Genomic_DNA"/>
</dbReference>
<dbReference type="SMART" id="SM00267">
    <property type="entry name" value="GGDEF"/>
    <property type="match status" value="1"/>
</dbReference>
<dbReference type="SUPFAM" id="SSF141868">
    <property type="entry name" value="EAL domain-like"/>
    <property type="match status" value="1"/>
</dbReference>
<dbReference type="InterPro" id="IPR035919">
    <property type="entry name" value="EAL_sf"/>
</dbReference>
<evidence type="ECO:0000313" key="3">
    <source>
        <dbReference type="EMBL" id="CAH9058574.1"/>
    </source>
</evidence>
<organism evidence="3 4">
    <name type="scientific">Pseudoalteromonas holothuriae</name>
    <dbReference type="NCBI Taxonomy" id="2963714"/>
    <lineage>
        <taxon>Bacteria</taxon>
        <taxon>Pseudomonadati</taxon>
        <taxon>Pseudomonadota</taxon>
        <taxon>Gammaproteobacteria</taxon>
        <taxon>Alteromonadales</taxon>
        <taxon>Pseudoalteromonadaceae</taxon>
        <taxon>Pseudoalteromonas</taxon>
    </lineage>
</organism>
<evidence type="ECO:0000259" key="2">
    <source>
        <dbReference type="PROSITE" id="PS50883"/>
    </source>
</evidence>
<dbReference type="InterPro" id="IPR001633">
    <property type="entry name" value="EAL_dom"/>
</dbReference>
<dbReference type="PANTHER" id="PTHR33121:SF79">
    <property type="entry name" value="CYCLIC DI-GMP PHOSPHODIESTERASE PDED-RELATED"/>
    <property type="match status" value="1"/>
</dbReference>
<keyword evidence="1" id="KW-0812">Transmembrane</keyword>
<dbReference type="RefSeq" id="WP_261593062.1">
    <property type="nucleotide sequence ID" value="NZ_CAMAPD010000008.1"/>
</dbReference>
<dbReference type="InterPro" id="IPR029787">
    <property type="entry name" value="Nucleotide_cyclase"/>
</dbReference>
<dbReference type="Gene3D" id="3.30.70.270">
    <property type="match status" value="1"/>
</dbReference>
<dbReference type="CDD" id="cd01948">
    <property type="entry name" value="EAL"/>
    <property type="match status" value="1"/>
</dbReference>
<dbReference type="PANTHER" id="PTHR33121">
    <property type="entry name" value="CYCLIC DI-GMP PHOSPHODIESTERASE PDEF"/>
    <property type="match status" value="1"/>
</dbReference>
<gene>
    <name evidence="3" type="ORF">PSECIP111951_01899</name>
</gene>
<dbReference type="SUPFAM" id="SSF55073">
    <property type="entry name" value="Nucleotide cyclase"/>
    <property type="match status" value="1"/>
</dbReference>
<feature type="transmembrane region" description="Helical" evidence="1">
    <location>
        <begin position="81"/>
        <end position="112"/>
    </location>
</feature>
<proteinExistence type="predicted"/>
<reference evidence="3 4" key="1">
    <citation type="submission" date="2022-07" db="EMBL/GenBank/DDBJ databases">
        <authorList>
            <person name="Criscuolo A."/>
        </authorList>
    </citation>
    <scope>NUCLEOTIDE SEQUENCE [LARGE SCALE GENOMIC DNA]</scope>
    <source>
        <strain evidence="4">CIP 111951</strain>
    </source>
</reference>
<name>A0ABM9GIE9_9GAMM</name>
<dbReference type="PROSITE" id="PS50883">
    <property type="entry name" value="EAL"/>
    <property type="match status" value="1"/>
</dbReference>
<dbReference type="Pfam" id="PF00563">
    <property type="entry name" value="EAL"/>
    <property type="match status" value="1"/>
</dbReference>
<feature type="transmembrane region" description="Helical" evidence="1">
    <location>
        <begin position="50"/>
        <end position="69"/>
    </location>
</feature>
<dbReference type="Gene3D" id="3.20.20.450">
    <property type="entry name" value="EAL domain"/>
    <property type="match status" value="1"/>
</dbReference>